<dbReference type="InterPro" id="IPR019099">
    <property type="entry name" value="Uncharacterised_PGPGW_TM"/>
</dbReference>
<protein>
    <submittedName>
        <fullName evidence="2">TIGR02611 family protein</fullName>
    </submittedName>
</protein>
<reference evidence="3" key="1">
    <citation type="submission" date="2017-02" db="EMBL/GenBank/DDBJ databases">
        <authorList>
            <person name="Varghese N."/>
            <person name="Submissions S."/>
        </authorList>
    </citation>
    <scope>NUCLEOTIDE SEQUENCE [LARGE SCALE GENOMIC DNA]</scope>
    <source>
        <strain evidence="3">ATCC BAA-34</strain>
    </source>
</reference>
<keyword evidence="1" id="KW-0812">Transmembrane</keyword>
<feature type="transmembrane region" description="Helical" evidence="1">
    <location>
        <begin position="36"/>
        <end position="57"/>
    </location>
</feature>
<accession>A0A1T4MIE2</accession>
<feature type="transmembrane region" description="Helical" evidence="1">
    <location>
        <begin position="12"/>
        <end position="30"/>
    </location>
</feature>
<evidence type="ECO:0000313" key="3">
    <source>
        <dbReference type="Proteomes" id="UP000190102"/>
    </source>
</evidence>
<organism evidence="2 3">
    <name type="scientific">Trichlorobacter thiogenes</name>
    <dbReference type="NCBI Taxonomy" id="115783"/>
    <lineage>
        <taxon>Bacteria</taxon>
        <taxon>Pseudomonadati</taxon>
        <taxon>Thermodesulfobacteriota</taxon>
        <taxon>Desulfuromonadia</taxon>
        <taxon>Geobacterales</taxon>
        <taxon>Geobacteraceae</taxon>
        <taxon>Trichlorobacter</taxon>
    </lineage>
</organism>
<keyword evidence="1" id="KW-0472">Membrane</keyword>
<name>A0A1T4MIE2_9BACT</name>
<sequence>MLHWTLRKARQLVVAVVGVTVVIIGIIMIFTPGPAIVVIPLGLGILATEFVWAKDLLHKVKTYIEKKVKKPKKTEESQ</sequence>
<dbReference type="STRING" id="115783.SAMN02745119_01304"/>
<gene>
    <name evidence="2" type="ORF">SAMN02745119_01304</name>
</gene>
<dbReference type="Pfam" id="PF09656">
    <property type="entry name" value="PGPGW"/>
    <property type="match status" value="1"/>
</dbReference>
<keyword evidence="3" id="KW-1185">Reference proteome</keyword>
<evidence type="ECO:0000256" key="1">
    <source>
        <dbReference type="SAM" id="Phobius"/>
    </source>
</evidence>
<dbReference type="AlphaFoldDB" id="A0A1T4MIE2"/>
<dbReference type="Proteomes" id="UP000190102">
    <property type="component" value="Unassembled WGS sequence"/>
</dbReference>
<proteinExistence type="predicted"/>
<evidence type="ECO:0000313" key="2">
    <source>
        <dbReference type="EMBL" id="SJZ66528.1"/>
    </source>
</evidence>
<dbReference type="EMBL" id="FUWR01000005">
    <property type="protein sequence ID" value="SJZ66528.1"/>
    <property type="molecule type" value="Genomic_DNA"/>
</dbReference>
<keyword evidence="1" id="KW-1133">Transmembrane helix</keyword>
<dbReference type="RefSeq" id="WP_078789583.1">
    <property type="nucleotide sequence ID" value="NZ_FUWR01000005.1"/>
</dbReference>